<evidence type="ECO:0000313" key="2">
    <source>
        <dbReference type="Proteomes" id="UP000485058"/>
    </source>
</evidence>
<comment type="caution">
    <text evidence="1">The sequence shown here is derived from an EMBL/GenBank/DDBJ whole genome shotgun (WGS) entry which is preliminary data.</text>
</comment>
<dbReference type="SUPFAM" id="SSF51045">
    <property type="entry name" value="WW domain"/>
    <property type="match status" value="1"/>
</dbReference>
<gene>
    <name evidence="1" type="ORF">HaLaN_32440</name>
</gene>
<keyword evidence="2" id="KW-1185">Reference proteome</keyword>
<evidence type="ECO:0008006" key="3">
    <source>
        <dbReference type="Google" id="ProtNLM"/>
    </source>
</evidence>
<dbReference type="InterPro" id="IPR036020">
    <property type="entry name" value="WW_dom_sf"/>
</dbReference>
<feature type="non-terminal residue" evidence="1">
    <location>
        <position position="115"/>
    </location>
</feature>
<feature type="non-terminal residue" evidence="1">
    <location>
        <position position="1"/>
    </location>
</feature>
<dbReference type="EMBL" id="BLLF01007797">
    <property type="protein sequence ID" value="GFH33118.1"/>
    <property type="molecule type" value="Genomic_DNA"/>
</dbReference>
<protein>
    <recommendedName>
        <fullName evidence="3">WW domain-containing protein</fullName>
    </recommendedName>
</protein>
<sequence>RKLMEVAKARIDRFLHVGVTDRLFDSVAAAVRGQLCGGQAVQAVQCVRLAAGHWIHITHPDGSQYYFNKVLNSSRWNLTEEERQRLLPPLDPYNNPLVMPLHEFIRHPIAKELLH</sequence>
<proteinExistence type="predicted"/>
<dbReference type="AlphaFoldDB" id="A0A6A0AKM4"/>
<organism evidence="1 2">
    <name type="scientific">Haematococcus lacustris</name>
    <name type="common">Green alga</name>
    <name type="synonym">Haematococcus pluvialis</name>
    <dbReference type="NCBI Taxonomy" id="44745"/>
    <lineage>
        <taxon>Eukaryota</taxon>
        <taxon>Viridiplantae</taxon>
        <taxon>Chlorophyta</taxon>
        <taxon>core chlorophytes</taxon>
        <taxon>Chlorophyceae</taxon>
        <taxon>CS clade</taxon>
        <taxon>Chlamydomonadales</taxon>
        <taxon>Haematococcaceae</taxon>
        <taxon>Haematococcus</taxon>
    </lineage>
</organism>
<evidence type="ECO:0000313" key="1">
    <source>
        <dbReference type="EMBL" id="GFH33118.1"/>
    </source>
</evidence>
<reference evidence="1 2" key="1">
    <citation type="submission" date="2020-02" db="EMBL/GenBank/DDBJ databases">
        <title>Draft genome sequence of Haematococcus lacustris strain NIES-144.</title>
        <authorList>
            <person name="Morimoto D."/>
            <person name="Nakagawa S."/>
            <person name="Yoshida T."/>
            <person name="Sawayama S."/>
        </authorList>
    </citation>
    <scope>NUCLEOTIDE SEQUENCE [LARGE SCALE GENOMIC DNA]</scope>
    <source>
        <strain evidence="1 2">NIES-144</strain>
    </source>
</reference>
<dbReference type="Proteomes" id="UP000485058">
    <property type="component" value="Unassembled WGS sequence"/>
</dbReference>
<name>A0A6A0AKM4_HAELA</name>
<accession>A0A6A0AKM4</accession>